<reference evidence="1 2" key="1">
    <citation type="journal article" date="2023" name="Plants (Basel)">
        <title>Bridging the Gap: Combining Genomics and Transcriptomics Approaches to Understand Stylosanthes scabra, an Orphan Legume from the Brazilian Caatinga.</title>
        <authorList>
            <person name="Ferreira-Neto J.R.C."/>
            <person name="da Silva M.D."/>
            <person name="Binneck E."/>
            <person name="de Melo N.F."/>
            <person name="da Silva R.H."/>
            <person name="de Melo A.L.T.M."/>
            <person name="Pandolfi V."/>
            <person name="Bustamante F.O."/>
            <person name="Brasileiro-Vidal A.C."/>
            <person name="Benko-Iseppon A.M."/>
        </authorList>
    </citation>
    <scope>NUCLEOTIDE SEQUENCE [LARGE SCALE GENOMIC DNA]</scope>
    <source>
        <tissue evidence="1">Leaves</tissue>
    </source>
</reference>
<organism evidence="1 2">
    <name type="scientific">Stylosanthes scabra</name>
    <dbReference type="NCBI Taxonomy" id="79078"/>
    <lineage>
        <taxon>Eukaryota</taxon>
        <taxon>Viridiplantae</taxon>
        <taxon>Streptophyta</taxon>
        <taxon>Embryophyta</taxon>
        <taxon>Tracheophyta</taxon>
        <taxon>Spermatophyta</taxon>
        <taxon>Magnoliopsida</taxon>
        <taxon>eudicotyledons</taxon>
        <taxon>Gunneridae</taxon>
        <taxon>Pentapetalae</taxon>
        <taxon>rosids</taxon>
        <taxon>fabids</taxon>
        <taxon>Fabales</taxon>
        <taxon>Fabaceae</taxon>
        <taxon>Papilionoideae</taxon>
        <taxon>50 kb inversion clade</taxon>
        <taxon>dalbergioids sensu lato</taxon>
        <taxon>Dalbergieae</taxon>
        <taxon>Pterocarpus clade</taxon>
        <taxon>Stylosanthes</taxon>
    </lineage>
</organism>
<sequence length="138" mass="15794">MGAIGSHVGCETFQVACTTIEISRVACATYHVVHATSTLAASIISRDQELRAQHSCCVRNEPNSSKHPFRPHLLRAQHLWQAKEKHRQKHHPLEPVVQPLNNNLRLKFNCMKPPHMWKELSPLKREKSFMSIPSTFLK</sequence>
<keyword evidence="2" id="KW-1185">Reference proteome</keyword>
<protein>
    <submittedName>
        <fullName evidence="1">Uncharacterized protein</fullName>
    </submittedName>
</protein>
<evidence type="ECO:0000313" key="2">
    <source>
        <dbReference type="Proteomes" id="UP001341840"/>
    </source>
</evidence>
<comment type="caution">
    <text evidence="1">The sequence shown here is derived from an EMBL/GenBank/DDBJ whole genome shotgun (WGS) entry which is preliminary data.</text>
</comment>
<dbReference type="EMBL" id="JASCZI010212078">
    <property type="protein sequence ID" value="MED6198266.1"/>
    <property type="molecule type" value="Genomic_DNA"/>
</dbReference>
<gene>
    <name evidence="1" type="ORF">PIB30_064506</name>
</gene>
<dbReference type="Proteomes" id="UP001341840">
    <property type="component" value="Unassembled WGS sequence"/>
</dbReference>
<evidence type="ECO:0000313" key="1">
    <source>
        <dbReference type="EMBL" id="MED6198266.1"/>
    </source>
</evidence>
<name>A0ABU6XM37_9FABA</name>
<proteinExistence type="predicted"/>
<accession>A0ABU6XM37</accession>